<keyword evidence="3" id="KW-1185">Reference proteome</keyword>
<evidence type="ECO:0000259" key="1">
    <source>
        <dbReference type="Pfam" id="PF03886"/>
    </source>
</evidence>
<dbReference type="HOGENOM" id="CLU_112430_0_0_7"/>
<dbReference type="PROSITE" id="PS51257">
    <property type="entry name" value="PROKAR_LIPOPROTEIN"/>
    <property type="match status" value="1"/>
</dbReference>
<dbReference type="Pfam" id="PF03886">
    <property type="entry name" value="ABC_trans_aux"/>
    <property type="match status" value="1"/>
</dbReference>
<sequence length="230" mass="25926">MKTDYSTQMRIMKVAVLGLTAVLSFFAFAGCVKLERPTLDRKFYTLDVKREGVSAQGGKSEKNLIVRRIKISPRYEDRDLVYRVGVNEFEADYYNAFFVAPASLMTQELRLWMRDSGLFTNVVSPESMGTGELLLEGVVNSIYGDYTGGSSKAVIEMQFFLLDNNDPDMPIVYSRNFSKAIPAKETGADALVRAMNKGLKEIFTELESDIAELVRKRCQEEIPLPVSQEK</sequence>
<gene>
    <name evidence="2" type="ORF">DESAM_22939</name>
</gene>
<proteinExistence type="predicted"/>
<dbReference type="eggNOG" id="COG3009">
    <property type="taxonomic scope" value="Bacteria"/>
</dbReference>
<organism evidence="2 3">
    <name type="scientific">Maridesulfovibrio hydrothermalis AM13 = DSM 14728</name>
    <dbReference type="NCBI Taxonomy" id="1121451"/>
    <lineage>
        <taxon>Bacteria</taxon>
        <taxon>Pseudomonadati</taxon>
        <taxon>Thermodesulfobacteriota</taxon>
        <taxon>Desulfovibrionia</taxon>
        <taxon>Desulfovibrionales</taxon>
        <taxon>Desulfovibrionaceae</taxon>
        <taxon>Maridesulfovibrio</taxon>
    </lineage>
</organism>
<accession>L0RHY4</accession>
<dbReference type="STRING" id="1121451.DESAM_22939"/>
<dbReference type="Gene3D" id="3.40.50.10610">
    <property type="entry name" value="ABC-type transport auxiliary lipoprotein component"/>
    <property type="match status" value="1"/>
</dbReference>
<feature type="domain" description="ABC-type transport auxiliary lipoprotein component" evidence="1">
    <location>
        <begin position="44"/>
        <end position="205"/>
    </location>
</feature>
<evidence type="ECO:0000313" key="2">
    <source>
        <dbReference type="EMBL" id="CCO25206.1"/>
    </source>
</evidence>
<dbReference type="RefSeq" id="WP_015337804.1">
    <property type="nucleotide sequence ID" value="NC_020055.1"/>
</dbReference>
<dbReference type="AlphaFoldDB" id="L0RHY4"/>
<dbReference type="Proteomes" id="UP000010808">
    <property type="component" value="Chromosome"/>
</dbReference>
<evidence type="ECO:0000313" key="3">
    <source>
        <dbReference type="Proteomes" id="UP000010808"/>
    </source>
</evidence>
<reference evidence="2 3" key="1">
    <citation type="submission" date="2012-10" db="EMBL/GenBank/DDBJ databases">
        <authorList>
            <person name="Genoscope - CEA"/>
        </authorList>
    </citation>
    <scope>NUCLEOTIDE SEQUENCE [LARGE SCALE GENOMIC DNA]</scope>
    <source>
        <strain evidence="3">AM13 / DSM 14728</strain>
    </source>
</reference>
<name>L0RHY4_9BACT</name>
<dbReference type="SUPFAM" id="SSF159594">
    <property type="entry name" value="XCC0632-like"/>
    <property type="match status" value="1"/>
</dbReference>
<dbReference type="KEGG" id="dhy:DESAM_22939"/>
<dbReference type="PATRIC" id="fig|1121451.3.peg.3147"/>
<dbReference type="EMBL" id="FO203522">
    <property type="protein sequence ID" value="CCO25206.1"/>
    <property type="molecule type" value="Genomic_DNA"/>
</dbReference>
<protein>
    <recommendedName>
        <fullName evidence="1">ABC-type transport auxiliary lipoprotein component domain-containing protein</fullName>
    </recommendedName>
</protein>
<dbReference type="OrthoDB" id="324832at2"/>
<dbReference type="InterPro" id="IPR005586">
    <property type="entry name" value="ABC_trans_aux"/>
</dbReference>